<dbReference type="STRING" id="3818.A0A444WY14"/>
<evidence type="ECO:0008006" key="6">
    <source>
        <dbReference type="Google" id="ProtNLM"/>
    </source>
</evidence>
<protein>
    <recommendedName>
        <fullName evidence="6">Pentacotripeptide-repeat region of PRORP domain-containing protein</fullName>
    </recommendedName>
</protein>
<accession>A0A444WY14</accession>
<feature type="repeat" description="PPR" evidence="3">
    <location>
        <begin position="181"/>
        <end position="215"/>
    </location>
</feature>
<sequence>MSGLSTLRRLFTAKPSSITAATTTAIESESKYKRKRGRVTPSFRTLPSDYETPEAMRNVVDKFKRLCKNKYFRRSVGIYTDVVRKLAKAKAFPLIEEIIEAQKQYKEITTEGFIVRLINLYAKAGMPDHARKLFDEMPNHNCSRNNLAFSSLLNAYVAAGQYDVAVGLFREISAKYSIQPDVVSFNVFIHALCKMDYLDSAVGVLDEMDELDLEPNLITFNTLLGQFYKKRGFDEGEKIWTMMKTRNVEPDAVSYRLRMGGMVGDGRLKDAVELFHVMKLSGVNPDVHCFNVLIQGFFGDDNVEEAKVWYDELVKSECEPVRSTYVTLAPFFTEKGEFDLAFQLCKEAMKGGRLAIDAEALKQVVEGFVANGMIEEATELVDLAGKKKLELVAYYYVGHVSVRNEGDVGFLLMKRILMLILVPIKYAISCII</sequence>
<dbReference type="PANTHER" id="PTHR47936">
    <property type="entry name" value="PPR_LONG DOMAIN-CONTAINING PROTEIN"/>
    <property type="match status" value="1"/>
</dbReference>
<dbReference type="Gene3D" id="1.25.40.10">
    <property type="entry name" value="Tetratricopeptide repeat domain"/>
    <property type="match status" value="2"/>
</dbReference>
<gene>
    <name evidence="4" type="ORF">Ahy_B10g100886</name>
</gene>
<evidence type="ECO:0000256" key="2">
    <source>
        <dbReference type="ARBA" id="ARBA00022737"/>
    </source>
</evidence>
<dbReference type="EMBL" id="SDMP01000020">
    <property type="protein sequence ID" value="RYQ82293.1"/>
    <property type="molecule type" value="Genomic_DNA"/>
</dbReference>
<comment type="similarity">
    <text evidence="1">Belongs to the PPR family. P subfamily.</text>
</comment>
<evidence type="ECO:0000256" key="3">
    <source>
        <dbReference type="PROSITE-ProRule" id="PRU00708"/>
    </source>
</evidence>
<feature type="repeat" description="PPR" evidence="3">
    <location>
        <begin position="286"/>
        <end position="320"/>
    </location>
</feature>
<dbReference type="Proteomes" id="UP000289738">
    <property type="component" value="Chromosome B10"/>
</dbReference>
<name>A0A444WY14_ARAHY</name>
<dbReference type="GO" id="GO:0010019">
    <property type="term" value="P:chloroplast-nucleus signaling pathway"/>
    <property type="evidence" value="ECO:0007669"/>
    <property type="project" value="TreeGrafter"/>
</dbReference>
<dbReference type="NCBIfam" id="TIGR00756">
    <property type="entry name" value="PPR"/>
    <property type="match status" value="6"/>
</dbReference>
<dbReference type="Pfam" id="PF13041">
    <property type="entry name" value="PPR_2"/>
    <property type="match status" value="3"/>
</dbReference>
<feature type="repeat" description="PPR" evidence="3">
    <location>
        <begin position="216"/>
        <end position="250"/>
    </location>
</feature>
<dbReference type="InterPro" id="IPR002885">
    <property type="entry name" value="PPR_rpt"/>
</dbReference>
<evidence type="ECO:0000256" key="1">
    <source>
        <dbReference type="ARBA" id="ARBA00007626"/>
    </source>
</evidence>
<feature type="repeat" description="PPR" evidence="3">
    <location>
        <begin position="251"/>
        <end position="285"/>
    </location>
</feature>
<proteinExistence type="inferred from homology"/>
<feature type="repeat" description="PPR" evidence="3">
    <location>
        <begin position="110"/>
        <end position="144"/>
    </location>
</feature>
<dbReference type="InterPro" id="IPR011990">
    <property type="entry name" value="TPR-like_helical_dom_sf"/>
</dbReference>
<dbReference type="PROSITE" id="PS51375">
    <property type="entry name" value="PPR"/>
    <property type="match status" value="5"/>
</dbReference>
<dbReference type="OrthoDB" id="185373at2759"/>
<keyword evidence="2" id="KW-0677">Repeat</keyword>
<dbReference type="AlphaFoldDB" id="A0A444WY14"/>
<dbReference type="GO" id="GO:0009507">
    <property type="term" value="C:chloroplast"/>
    <property type="evidence" value="ECO:0007669"/>
    <property type="project" value="TreeGrafter"/>
</dbReference>
<reference evidence="4 5" key="1">
    <citation type="submission" date="2019-01" db="EMBL/GenBank/DDBJ databases">
        <title>Sequencing of cultivated peanut Arachis hypogaea provides insights into genome evolution and oil improvement.</title>
        <authorList>
            <person name="Chen X."/>
        </authorList>
    </citation>
    <scope>NUCLEOTIDE SEQUENCE [LARGE SCALE GENOMIC DNA]</scope>
    <source>
        <strain evidence="5">cv. Fuhuasheng</strain>
        <tissue evidence="4">Leaves</tissue>
    </source>
</reference>
<evidence type="ECO:0000313" key="5">
    <source>
        <dbReference type="Proteomes" id="UP000289738"/>
    </source>
</evidence>
<comment type="caution">
    <text evidence="4">The sequence shown here is derived from an EMBL/GenBank/DDBJ whole genome shotgun (WGS) entry which is preliminary data.</text>
</comment>
<dbReference type="PANTHER" id="PTHR47936:SF5">
    <property type="entry name" value="PENTACOTRIPEPTIDE-REPEAT REGION OF PRORP DOMAIN-CONTAINING PROTEIN"/>
    <property type="match status" value="1"/>
</dbReference>
<organism evidence="4 5">
    <name type="scientific">Arachis hypogaea</name>
    <name type="common">Peanut</name>
    <dbReference type="NCBI Taxonomy" id="3818"/>
    <lineage>
        <taxon>Eukaryota</taxon>
        <taxon>Viridiplantae</taxon>
        <taxon>Streptophyta</taxon>
        <taxon>Embryophyta</taxon>
        <taxon>Tracheophyta</taxon>
        <taxon>Spermatophyta</taxon>
        <taxon>Magnoliopsida</taxon>
        <taxon>eudicotyledons</taxon>
        <taxon>Gunneridae</taxon>
        <taxon>Pentapetalae</taxon>
        <taxon>rosids</taxon>
        <taxon>fabids</taxon>
        <taxon>Fabales</taxon>
        <taxon>Fabaceae</taxon>
        <taxon>Papilionoideae</taxon>
        <taxon>50 kb inversion clade</taxon>
        <taxon>dalbergioids sensu lato</taxon>
        <taxon>Dalbergieae</taxon>
        <taxon>Pterocarpus clade</taxon>
        <taxon>Arachis</taxon>
    </lineage>
</organism>
<keyword evidence="5" id="KW-1185">Reference proteome</keyword>
<dbReference type="GO" id="GO:0031930">
    <property type="term" value="P:mitochondria-nucleus signaling pathway"/>
    <property type="evidence" value="ECO:0007669"/>
    <property type="project" value="TreeGrafter"/>
</dbReference>
<evidence type="ECO:0000313" key="4">
    <source>
        <dbReference type="EMBL" id="RYQ82293.1"/>
    </source>
</evidence>